<dbReference type="PANTHER" id="PTHR33116:SF86">
    <property type="entry name" value="REVERSE TRANSCRIPTASE DOMAIN-CONTAINING PROTEIN"/>
    <property type="match status" value="1"/>
</dbReference>
<name>A0AAW2VS17_SESRA</name>
<dbReference type="EMBL" id="JACGWJ010000003">
    <property type="protein sequence ID" value="KAL0430601.1"/>
    <property type="molecule type" value="Genomic_DNA"/>
</dbReference>
<gene>
    <name evidence="1" type="ORF">Sradi_0686100</name>
</gene>
<sequence>MSSLHGRMHCIRNILLPFEKASGINLHKSAMVVSWNVDEDQCLELKRVLGVTVVSKHDKYLGLPTVAGCSKRELFESIKDRIWHKLNCWSAKKLSQAGRVVPLKVVLQTIPTYVMSCFRMSDSFLNELKSTMADFF</sequence>
<dbReference type="AlphaFoldDB" id="A0AAW2VS17"/>
<reference evidence="1" key="2">
    <citation type="journal article" date="2024" name="Plant">
        <title>Genomic evolution and insights into agronomic trait innovations of Sesamum species.</title>
        <authorList>
            <person name="Miao H."/>
            <person name="Wang L."/>
            <person name="Qu L."/>
            <person name="Liu H."/>
            <person name="Sun Y."/>
            <person name="Le M."/>
            <person name="Wang Q."/>
            <person name="Wei S."/>
            <person name="Zheng Y."/>
            <person name="Lin W."/>
            <person name="Duan Y."/>
            <person name="Cao H."/>
            <person name="Xiong S."/>
            <person name="Wang X."/>
            <person name="Wei L."/>
            <person name="Li C."/>
            <person name="Ma Q."/>
            <person name="Ju M."/>
            <person name="Zhao R."/>
            <person name="Li G."/>
            <person name="Mu C."/>
            <person name="Tian Q."/>
            <person name="Mei H."/>
            <person name="Zhang T."/>
            <person name="Gao T."/>
            <person name="Zhang H."/>
        </authorList>
    </citation>
    <scope>NUCLEOTIDE SEQUENCE</scope>
    <source>
        <strain evidence="1">G02</strain>
    </source>
</reference>
<accession>A0AAW2VS17</accession>
<proteinExistence type="predicted"/>
<evidence type="ECO:0008006" key="2">
    <source>
        <dbReference type="Google" id="ProtNLM"/>
    </source>
</evidence>
<dbReference type="PANTHER" id="PTHR33116">
    <property type="entry name" value="REVERSE TRANSCRIPTASE ZINC-BINDING DOMAIN-CONTAINING PROTEIN-RELATED-RELATED"/>
    <property type="match status" value="1"/>
</dbReference>
<reference evidence="1" key="1">
    <citation type="submission" date="2020-06" db="EMBL/GenBank/DDBJ databases">
        <authorList>
            <person name="Li T."/>
            <person name="Hu X."/>
            <person name="Zhang T."/>
            <person name="Song X."/>
            <person name="Zhang H."/>
            <person name="Dai N."/>
            <person name="Sheng W."/>
            <person name="Hou X."/>
            <person name="Wei L."/>
        </authorList>
    </citation>
    <scope>NUCLEOTIDE SEQUENCE</scope>
    <source>
        <strain evidence="1">G02</strain>
        <tissue evidence="1">Leaf</tissue>
    </source>
</reference>
<evidence type="ECO:0000313" key="1">
    <source>
        <dbReference type="EMBL" id="KAL0430601.1"/>
    </source>
</evidence>
<organism evidence="1">
    <name type="scientific">Sesamum radiatum</name>
    <name type="common">Black benniseed</name>
    <dbReference type="NCBI Taxonomy" id="300843"/>
    <lineage>
        <taxon>Eukaryota</taxon>
        <taxon>Viridiplantae</taxon>
        <taxon>Streptophyta</taxon>
        <taxon>Embryophyta</taxon>
        <taxon>Tracheophyta</taxon>
        <taxon>Spermatophyta</taxon>
        <taxon>Magnoliopsida</taxon>
        <taxon>eudicotyledons</taxon>
        <taxon>Gunneridae</taxon>
        <taxon>Pentapetalae</taxon>
        <taxon>asterids</taxon>
        <taxon>lamiids</taxon>
        <taxon>Lamiales</taxon>
        <taxon>Pedaliaceae</taxon>
        <taxon>Sesamum</taxon>
    </lineage>
</organism>
<protein>
    <recommendedName>
        <fullName evidence="2">Reverse transcriptase</fullName>
    </recommendedName>
</protein>
<comment type="caution">
    <text evidence="1">The sequence shown here is derived from an EMBL/GenBank/DDBJ whole genome shotgun (WGS) entry which is preliminary data.</text>
</comment>